<dbReference type="Proteomes" id="UP000315226">
    <property type="component" value="Unassembled WGS sequence"/>
</dbReference>
<keyword evidence="3" id="KW-1185">Reference proteome</keyword>
<dbReference type="EMBL" id="BJMN01000016">
    <property type="protein sequence ID" value="GEB57303.1"/>
    <property type="molecule type" value="Genomic_DNA"/>
</dbReference>
<evidence type="ECO:0000313" key="2">
    <source>
        <dbReference type="EMBL" id="GEB57303.1"/>
    </source>
</evidence>
<protein>
    <submittedName>
        <fullName evidence="2">Uncharacterized protein</fullName>
    </submittedName>
</protein>
<proteinExistence type="predicted"/>
<evidence type="ECO:0000313" key="3">
    <source>
        <dbReference type="Proteomes" id="UP000315226"/>
    </source>
</evidence>
<feature type="compositionally biased region" description="Polar residues" evidence="1">
    <location>
        <begin position="57"/>
        <end position="69"/>
    </location>
</feature>
<accession>A0A4Y3RKQ8</accession>
<comment type="caution">
    <text evidence="2">The sequence shown here is derived from an EMBL/GenBank/DDBJ whole genome shotgun (WGS) entry which is preliminary data.</text>
</comment>
<name>A0A4Y3RKQ8_9ACTN</name>
<feature type="region of interest" description="Disordered" evidence="1">
    <location>
        <begin position="53"/>
        <end position="76"/>
    </location>
</feature>
<sequence>MAEEMGDTNPPVTPMIARGDQMVVPQPSKVTYGTADFNAGGSRWRDCWATDCGPRAQGTTREPRSSTVDQPGVAPARRERSTVIGCGVCGCGGTLSWDEW</sequence>
<reference evidence="2 3" key="1">
    <citation type="submission" date="2019-06" db="EMBL/GenBank/DDBJ databases">
        <title>Whole genome shotgun sequence of Streptomyces gardneri NBRC 12865.</title>
        <authorList>
            <person name="Hosoyama A."/>
            <person name="Uohara A."/>
            <person name="Ohji S."/>
            <person name="Ichikawa N."/>
        </authorList>
    </citation>
    <scope>NUCLEOTIDE SEQUENCE [LARGE SCALE GENOMIC DNA]</scope>
    <source>
        <strain evidence="2 3">NBRC 12865</strain>
    </source>
</reference>
<evidence type="ECO:0000256" key="1">
    <source>
        <dbReference type="SAM" id="MobiDB-lite"/>
    </source>
</evidence>
<dbReference type="AlphaFoldDB" id="A0A4Y3RKQ8"/>
<organism evidence="2 3">
    <name type="scientific">Streptomyces gardneri</name>
    <dbReference type="NCBI Taxonomy" id="66892"/>
    <lineage>
        <taxon>Bacteria</taxon>
        <taxon>Bacillati</taxon>
        <taxon>Actinomycetota</taxon>
        <taxon>Actinomycetes</taxon>
        <taxon>Kitasatosporales</taxon>
        <taxon>Streptomycetaceae</taxon>
        <taxon>Streptomyces</taxon>
    </lineage>
</organism>
<gene>
    <name evidence="2" type="ORF">SGA01_29080</name>
</gene>
<feature type="region of interest" description="Disordered" evidence="1">
    <location>
        <begin position="1"/>
        <end position="20"/>
    </location>
</feature>